<dbReference type="PANTHER" id="PTHR13044:SF14">
    <property type="entry name" value="CRYPTOCEPHAL, ISOFORM A"/>
    <property type="match status" value="1"/>
</dbReference>
<evidence type="ECO:0000256" key="7">
    <source>
        <dbReference type="SAM" id="Coils"/>
    </source>
</evidence>
<dbReference type="PROSITE" id="PS00036">
    <property type="entry name" value="BZIP_BASIC"/>
    <property type="match status" value="1"/>
</dbReference>
<proteinExistence type="evidence at transcript level"/>
<dbReference type="InterPro" id="IPR046347">
    <property type="entry name" value="bZIP_sf"/>
</dbReference>
<feature type="compositionally biased region" description="Low complexity" evidence="8">
    <location>
        <begin position="182"/>
        <end position="195"/>
    </location>
</feature>
<keyword evidence="4" id="KW-0238">DNA-binding</keyword>
<accession>A0A9E9FYK5</accession>
<evidence type="ECO:0000259" key="9">
    <source>
        <dbReference type="PROSITE" id="PS50217"/>
    </source>
</evidence>
<dbReference type="EMBL" id="OM908767">
    <property type="protein sequence ID" value="WAQ93411.1"/>
    <property type="molecule type" value="mRNA"/>
</dbReference>
<name>A0A9E9FYK5_HALDH</name>
<evidence type="ECO:0000256" key="2">
    <source>
        <dbReference type="ARBA" id="ARBA00007163"/>
    </source>
</evidence>
<dbReference type="SMART" id="SM00338">
    <property type="entry name" value="BRLZ"/>
    <property type="match status" value="1"/>
</dbReference>
<dbReference type="Gene3D" id="1.20.5.170">
    <property type="match status" value="1"/>
</dbReference>
<keyword evidence="3" id="KW-0805">Transcription regulation</keyword>
<feature type="region of interest" description="Disordered" evidence="8">
    <location>
        <begin position="179"/>
        <end position="200"/>
    </location>
</feature>
<keyword evidence="6" id="KW-0539">Nucleus</keyword>
<dbReference type="AlphaFoldDB" id="A0A9E9FYK5"/>
<dbReference type="PROSITE" id="PS50217">
    <property type="entry name" value="BZIP"/>
    <property type="match status" value="1"/>
</dbReference>
<dbReference type="PANTHER" id="PTHR13044">
    <property type="entry name" value="ACTIVATING TRANSCRIPTION FACTOR ATF 4/5"/>
    <property type="match status" value="1"/>
</dbReference>
<dbReference type="GO" id="GO:0005634">
    <property type="term" value="C:nucleus"/>
    <property type="evidence" value="ECO:0007669"/>
    <property type="project" value="UniProtKB-SubCell"/>
</dbReference>
<dbReference type="CDD" id="cd14692">
    <property type="entry name" value="bZIP_ATF4"/>
    <property type="match status" value="1"/>
</dbReference>
<dbReference type="FunFam" id="1.20.5.170:FF:000021">
    <property type="entry name" value="Cyclic AMP-dependent transcription factor ATF-4"/>
    <property type="match status" value="1"/>
</dbReference>
<keyword evidence="7" id="KW-0175">Coiled coil</keyword>
<evidence type="ECO:0000256" key="5">
    <source>
        <dbReference type="ARBA" id="ARBA00023163"/>
    </source>
</evidence>
<feature type="domain" description="BZIP" evidence="9">
    <location>
        <begin position="257"/>
        <end position="320"/>
    </location>
</feature>
<protein>
    <submittedName>
        <fullName evidence="10">Cyclic AMP-dependent transcription factor ATF-4</fullName>
    </submittedName>
</protein>
<sequence length="328" mass="35882">MTSTLNMEDLNLLSEDWQLEPSLGLTLFDDPWKNVDLESTDIVKTPLDSGVDDLSALLGAQTDHIADPFCDEWMENVGITEMLQSLVEDSASAMDVNSVPETSWEAADTSSEVKGHEILRSLIEQGLEPESTPPSPEAQVAPTIELGAVSLDSSLTTPMSPIHLTDMDGIMHSPLSAEDVESLLSGSEPSSPNSSCATDIVSDTSTCSELQAMLLDNTPKSNGKSRIRSSPYSKSSGRSTKSKVKDTVDSDLQVEFLSKKDKKKLQNKNAAIRYRQKKKAEAEGVKSEENCLEDKNKELHDKVDQLTREIQYMKDLMSEVLKAKGVKS</sequence>
<evidence type="ECO:0000256" key="1">
    <source>
        <dbReference type="ARBA" id="ARBA00004123"/>
    </source>
</evidence>
<evidence type="ECO:0000256" key="8">
    <source>
        <dbReference type="SAM" id="MobiDB-lite"/>
    </source>
</evidence>
<organism evidence="10">
    <name type="scientific">Haliotis discus hannai</name>
    <name type="common">Japanese abalone</name>
    <dbReference type="NCBI Taxonomy" id="42344"/>
    <lineage>
        <taxon>Eukaryota</taxon>
        <taxon>Metazoa</taxon>
        <taxon>Spiralia</taxon>
        <taxon>Lophotrochozoa</taxon>
        <taxon>Mollusca</taxon>
        <taxon>Gastropoda</taxon>
        <taxon>Vetigastropoda</taxon>
        <taxon>Lepetellida</taxon>
        <taxon>Haliotoidea</taxon>
        <taxon>Haliotidae</taxon>
        <taxon>Haliotis</taxon>
    </lineage>
</organism>
<comment type="similarity">
    <text evidence="2">Belongs to the bZIP family.</text>
</comment>
<comment type="subcellular location">
    <subcellularLocation>
        <location evidence="1">Nucleus</location>
    </subcellularLocation>
</comment>
<feature type="coiled-coil region" evidence="7">
    <location>
        <begin position="275"/>
        <end position="316"/>
    </location>
</feature>
<evidence type="ECO:0000256" key="3">
    <source>
        <dbReference type="ARBA" id="ARBA00023015"/>
    </source>
</evidence>
<dbReference type="Pfam" id="PF00170">
    <property type="entry name" value="bZIP_1"/>
    <property type="match status" value="1"/>
</dbReference>
<evidence type="ECO:0000256" key="6">
    <source>
        <dbReference type="ARBA" id="ARBA00023242"/>
    </source>
</evidence>
<dbReference type="SMR" id="A0A9E9FYK5"/>
<dbReference type="GO" id="GO:0001228">
    <property type="term" value="F:DNA-binding transcription activator activity, RNA polymerase II-specific"/>
    <property type="evidence" value="ECO:0007669"/>
    <property type="project" value="TreeGrafter"/>
</dbReference>
<feature type="region of interest" description="Disordered" evidence="8">
    <location>
        <begin position="215"/>
        <end position="246"/>
    </location>
</feature>
<dbReference type="InterPro" id="IPR004827">
    <property type="entry name" value="bZIP"/>
</dbReference>
<dbReference type="GO" id="GO:0000977">
    <property type="term" value="F:RNA polymerase II transcription regulatory region sequence-specific DNA binding"/>
    <property type="evidence" value="ECO:0007669"/>
    <property type="project" value="TreeGrafter"/>
</dbReference>
<evidence type="ECO:0000256" key="4">
    <source>
        <dbReference type="ARBA" id="ARBA00023125"/>
    </source>
</evidence>
<evidence type="ECO:0000313" key="10">
    <source>
        <dbReference type="EMBL" id="WAQ93411.1"/>
    </source>
</evidence>
<dbReference type="SUPFAM" id="SSF57959">
    <property type="entry name" value="Leucine zipper domain"/>
    <property type="match status" value="1"/>
</dbReference>
<reference evidence="10" key="1">
    <citation type="submission" date="2022-03" db="EMBL/GenBank/DDBJ databases">
        <authorList>
            <person name="Liao Z."/>
            <person name="Liu Y."/>
            <person name="Wang Y."/>
            <person name="Lu Q."/>
            <person name="Peng Y."/>
            <person name="Liu Q."/>
        </authorList>
    </citation>
    <scope>NUCLEOTIDE SEQUENCE</scope>
</reference>
<feature type="compositionally biased region" description="Low complexity" evidence="8">
    <location>
        <begin position="228"/>
        <end position="239"/>
    </location>
</feature>
<keyword evidence="5" id="KW-0804">Transcription</keyword>